<dbReference type="GO" id="GO:0006284">
    <property type="term" value="P:base-excision repair"/>
    <property type="evidence" value="ECO:0007669"/>
    <property type="project" value="InterPro"/>
</dbReference>
<evidence type="ECO:0000313" key="12">
    <source>
        <dbReference type="Proteomes" id="UP000259636"/>
    </source>
</evidence>
<sequence length="254" mass="27310">MPHPATPGPEDRDYPALRAPGARDLEVLDARLTDCRACPRLVAWREEVGRVRRAAYRDETYWARPVPGFGPADASLAVIGLAPAAHGGNRTGRLFTGDPTSDFLFAALHAAGLAALPYSHSRDDGQRLYGTRLVSPVHCVPPDNRPTPAERDTCRPWMARELDLLGPTLRAAVVLGGFGWQALMPVLTAAGYVLPRPRPVFGHGADARIEGPDGPLDLLGCYHPSPRNTSTGRLTLEMATDVFRRAARLAGSAG</sequence>
<dbReference type="InterPro" id="IPR036895">
    <property type="entry name" value="Uracil-DNA_glycosylase-like_sf"/>
</dbReference>
<evidence type="ECO:0000256" key="1">
    <source>
        <dbReference type="ARBA" id="ARBA00022485"/>
    </source>
</evidence>
<feature type="domain" description="Uracil-DNA glycosylase-like" evidence="10">
    <location>
        <begin position="67"/>
        <end position="243"/>
    </location>
</feature>
<dbReference type="AlphaFoldDB" id="A0A385DL73"/>
<protein>
    <recommendedName>
        <fullName evidence="9">Type-5 uracil-DNA glycosylase</fullName>
    </recommendedName>
</protein>
<keyword evidence="3" id="KW-0227">DNA damage</keyword>
<dbReference type="GO" id="GO:0046872">
    <property type="term" value="F:metal ion binding"/>
    <property type="evidence" value="ECO:0007669"/>
    <property type="project" value="UniProtKB-KW"/>
</dbReference>
<dbReference type="Gene3D" id="3.40.470.10">
    <property type="entry name" value="Uracil-DNA glycosylase-like domain"/>
    <property type="match status" value="1"/>
</dbReference>
<dbReference type="KEGG" id="sky:D0C37_29980"/>
<evidence type="ECO:0000256" key="7">
    <source>
        <dbReference type="ARBA" id="ARBA00023204"/>
    </source>
</evidence>
<evidence type="ECO:0000256" key="4">
    <source>
        <dbReference type="ARBA" id="ARBA00022801"/>
    </source>
</evidence>
<name>A0A385DL73_9ACTN</name>
<dbReference type="GO" id="GO:0004844">
    <property type="term" value="F:uracil DNA N-glycosylase activity"/>
    <property type="evidence" value="ECO:0007669"/>
    <property type="project" value="InterPro"/>
</dbReference>
<gene>
    <name evidence="11" type="ORF">D0C37_29980</name>
</gene>
<dbReference type="EMBL" id="CP031742">
    <property type="protein sequence ID" value="AXQ58417.1"/>
    <property type="molecule type" value="Genomic_DNA"/>
</dbReference>
<reference evidence="11 12" key="1">
    <citation type="submission" date="2018-08" db="EMBL/GenBank/DDBJ databases">
        <authorList>
            <person name="Ferrada E.E."/>
            <person name="Latorre B.A."/>
        </authorList>
    </citation>
    <scope>NUCLEOTIDE SEQUENCE [LARGE SCALE GENOMIC DNA]</scope>
    <source>
        <strain evidence="11 12">VK-A60T</strain>
    </source>
</reference>
<evidence type="ECO:0000256" key="9">
    <source>
        <dbReference type="ARBA" id="ARBA00023887"/>
    </source>
</evidence>
<dbReference type="SUPFAM" id="SSF52141">
    <property type="entry name" value="Uracil-DNA glycosylase-like"/>
    <property type="match status" value="1"/>
</dbReference>
<dbReference type="CDD" id="cd10031">
    <property type="entry name" value="UDG-F5_TTUDGB_like"/>
    <property type="match status" value="1"/>
</dbReference>
<keyword evidence="6" id="KW-0411">Iron-sulfur</keyword>
<keyword evidence="1" id="KW-0004">4Fe-4S</keyword>
<evidence type="ECO:0000256" key="8">
    <source>
        <dbReference type="ARBA" id="ARBA00023779"/>
    </source>
</evidence>
<dbReference type="InterPro" id="IPR044147">
    <property type="entry name" value="UdgB-like"/>
</dbReference>
<evidence type="ECO:0000256" key="5">
    <source>
        <dbReference type="ARBA" id="ARBA00023004"/>
    </source>
</evidence>
<keyword evidence="2" id="KW-0479">Metal-binding</keyword>
<dbReference type="RefSeq" id="WP_117350676.1">
    <property type="nucleotide sequence ID" value="NZ_CP031742.1"/>
</dbReference>
<dbReference type="SMART" id="SM00987">
    <property type="entry name" value="UreE_C"/>
    <property type="match status" value="1"/>
</dbReference>
<evidence type="ECO:0000256" key="6">
    <source>
        <dbReference type="ARBA" id="ARBA00023014"/>
    </source>
</evidence>
<proteinExistence type="inferred from homology"/>
<dbReference type="GO" id="GO:0033958">
    <property type="term" value="F:DNA-deoxyinosine glycosylase activity"/>
    <property type="evidence" value="ECO:0007669"/>
    <property type="project" value="InterPro"/>
</dbReference>
<keyword evidence="4" id="KW-0378">Hydrolase</keyword>
<comment type="similarity">
    <text evidence="8">Belongs to the uracil-DNA glycosylase (UDG) superfamily. Type 5 (UDGb) family.</text>
</comment>
<dbReference type="PANTHER" id="PTHR33693:SF3">
    <property type="entry name" value="TYPE-5 URACIL-DNA GLYCOSYLASE"/>
    <property type="match status" value="1"/>
</dbReference>
<dbReference type="Proteomes" id="UP000259636">
    <property type="component" value="Chromosome"/>
</dbReference>
<accession>A0A385DL73</accession>
<organism evidence="11 12">
    <name type="scientific">Streptomyces koyangensis</name>
    <dbReference type="NCBI Taxonomy" id="188770"/>
    <lineage>
        <taxon>Bacteria</taxon>
        <taxon>Bacillati</taxon>
        <taxon>Actinomycetota</taxon>
        <taxon>Actinomycetes</taxon>
        <taxon>Kitasatosporales</taxon>
        <taxon>Streptomycetaceae</taxon>
        <taxon>Streptomyces</taxon>
        <taxon>Streptomyces aurantiacus group</taxon>
    </lineage>
</organism>
<dbReference type="InterPro" id="IPR051536">
    <property type="entry name" value="UDG_Type-4/5"/>
</dbReference>
<dbReference type="GO" id="GO:0051539">
    <property type="term" value="F:4 iron, 4 sulfur cluster binding"/>
    <property type="evidence" value="ECO:0007669"/>
    <property type="project" value="UniProtKB-KW"/>
</dbReference>
<evidence type="ECO:0000256" key="2">
    <source>
        <dbReference type="ARBA" id="ARBA00022723"/>
    </source>
</evidence>
<keyword evidence="5" id="KW-0408">Iron</keyword>
<dbReference type="InterPro" id="IPR005122">
    <property type="entry name" value="Uracil-DNA_glycosylase-like"/>
</dbReference>
<evidence type="ECO:0000256" key="3">
    <source>
        <dbReference type="ARBA" id="ARBA00022763"/>
    </source>
</evidence>
<evidence type="ECO:0000259" key="10">
    <source>
        <dbReference type="SMART" id="SM00986"/>
    </source>
</evidence>
<keyword evidence="7" id="KW-0234">DNA repair</keyword>
<evidence type="ECO:0000313" key="11">
    <source>
        <dbReference type="EMBL" id="AXQ58417.1"/>
    </source>
</evidence>
<dbReference type="PANTHER" id="PTHR33693">
    <property type="entry name" value="TYPE-5 URACIL-DNA GLYCOSYLASE"/>
    <property type="match status" value="1"/>
</dbReference>
<dbReference type="SMART" id="SM00986">
    <property type="entry name" value="UDG"/>
    <property type="match status" value="1"/>
</dbReference>
<dbReference type="Pfam" id="PF03167">
    <property type="entry name" value="UDG"/>
    <property type="match status" value="1"/>
</dbReference>
<dbReference type="GeneID" id="300118353"/>